<dbReference type="InterPro" id="IPR024086">
    <property type="entry name" value="GlmM_arc-type"/>
</dbReference>
<dbReference type="InterPro" id="IPR005844">
    <property type="entry name" value="A-D-PHexomutase_a/b/a-I"/>
</dbReference>
<feature type="domain" description="Alpha-D-phosphohexomutase alpha/beta/alpha" evidence="9">
    <location>
        <begin position="2"/>
        <end position="122"/>
    </location>
</feature>
<dbReference type="SUPFAM" id="SSF53738">
    <property type="entry name" value="Phosphoglucomutase, first 3 domains"/>
    <property type="match status" value="3"/>
</dbReference>
<dbReference type="PANTHER" id="PTHR43771">
    <property type="entry name" value="PHOSPHOMANNOMUTASE"/>
    <property type="match status" value="1"/>
</dbReference>
<comment type="similarity">
    <text evidence="2 7">Belongs to the phosphohexose mutase family.</text>
</comment>
<evidence type="ECO:0000256" key="2">
    <source>
        <dbReference type="ARBA" id="ARBA00010231"/>
    </source>
</evidence>
<dbReference type="InterPro" id="IPR005841">
    <property type="entry name" value="Alpha-D-phosphohexomutase_SF"/>
</dbReference>
<dbReference type="InterPro" id="IPR005845">
    <property type="entry name" value="A-D-PHexomutase_a/b/a-II"/>
</dbReference>
<accession>A0A830FLW3</accession>
<proteinExistence type="inferred from homology"/>
<dbReference type="Pfam" id="PF02878">
    <property type="entry name" value="PGM_PMM_I"/>
    <property type="match status" value="1"/>
</dbReference>
<dbReference type="InterPro" id="IPR016055">
    <property type="entry name" value="A-D-PHexomutase_a/b/a-I/II/III"/>
</dbReference>
<dbReference type="GO" id="GO:0000287">
    <property type="term" value="F:magnesium ion binding"/>
    <property type="evidence" value="ECO:0007669"/>
    <property type="project" value="InterPro"/>
</dbReference>
<dbReference type="EMBL" id="BMPG01000002">
    <property type="protein sequence ID" value="GGL59119.1"/>
    <property type="molecule type" value="Genomic_DNA"/>
</dbReference>
<keyword evidence="12" id="KW-1185">Reference proteome</keyword>
<dbReference type="AlphaFoldDB" id="A0A830FLW3"/>
<evidence type="ECO:0000256" key="4">
    <source>
        <dbReference type="ARBA" id="ARBA00022723"/>
    </source>
</evidence>
<dbReference type="PROSITE" id="PS00710">
    <property type="entry name" value="PGM_PMM"/>
    <property type="match status" value="1"/>
</dbReference>
<evidence type="ECO:0000259" key="9">
    <source>
        <dbReference type="Pfam" id="PF02878"/>
    </source>
</evidence>
<dbReference type="SUPFAM" id="SSF55957">
    <property type="entry name" value="Phosphoglucomutase, C-terminal domain"/>
    <property type="match status" value="1"/>
</dbReference>
<organism evidence="11 12">
    <name type="scientific">Halocalculus aciditolerans</name>
    <dbReference type="NCBI Taxonomy" id="1383812"/>
    <lineage>
        <taxon>Archaea</taxon>
        <taxon>Methanobacteriati</taxon>
        <taxon>Methanobacteriota</taxon>
        <taxon>Stenosarchaea group</taxon>
        <taxon>Halobacteria</taxon>
        <taxon>Halobacteriales</taxon>
        <taxon>Halobacteriaceae</taxon>
        <taxon>Halocalculus</taxon>
    </lineage>
</organism>
<dbReference type="Pfam" id="PF02879">
    <property type="entry name" value="PGM_PMM_II"/>
    <property type="match status" value="1"/>
</dbReference>
<evidence type="ECO:0000256" key="7">
    <source>
        <dbReference type="RuleBase" id="RU004326"/>
    </source>
</evidence>
<keyword evidence="4 7" id="KW-0479">Metal-binding</keyword>
<dbReference type="InterPro" id="IPR036900">
    <property type="entry name" value="A-D-PHexomutase_C_sf"/>
</dbReference>
<keyword evidence="3" id="KW-0597">Phosphoprotein</keyword>
<evidence type="ECO:0000256" key="3">
    <source>
        <dbReference type="ARBA" id="ARBA00022553"/>
    </source>
</evidence>
<dbReference type="PANTHER" id="PTHR43771:SF1">
    <property type="entry name" value="PHOSPHOMANNOMUTASE"/>
    <property type="match status" value="1"/>
</dbReference>
<dbReference type="Pfam" id="PF00408">
    <property type="entry name" value="PGM_PMM_IV"/>
    <property type="match status" value="1"/>
</dbReference>
<dbReference type="GO" id="GO:0005975">
    <property type="term" value="P:carbohydrate metabolic process"/>
    <property type="evidence" value="ECO:0007669"/>
    <property type="project" value="InterPro"/>
</dbReference>
<dbReference type="InterPro" id="IPR016066">
    <property type="entry name" value="A-D-PHexomutase_CS"/>
</dbReference>
<dbReference type="Proteomes" id="UP000607197">
    <property type="component" value="Unassembled WGS sequence"/>
</dbReference>
<evidence type="ECO:0000313" key="12">
    <source>
        <dbReference type="Proteomes" id="UP000607197"/>
    </source>
</evidence>
<dbReference type="InterPro" id="IPR005843">
    <property type="entry name" value="A-D-PHexomutase_C"/>
</dbReference>
<comment type="cofactor">
    <cofactor evidence="1">
        <name>Mg(2+)</name>
        <dbReference type="ChEBI" id="CHEBI:18420"/>
    </cofactor>
</comment>
<sequence length="449" mass="46343">MELFGTAGIRGSAETRVTPSLALDVGRAAGVNGGEFVVGRDGRVTGPALAAAVEAGLESAGASVVRLGQCPTPALAWASRGRRGVMVTASHNPPQDNGLKLFVDGTEYDGSEEGRIEERVAAGAAPAAWDEWGEGTHASVLGDYRAAVADYARGHGAAADGLRVAVDCGNGMGSVATPQVLRALGADVVALNANVDGHFPGRPSKPTPETLGDLQAFVAGGEFDLGLAHDGDADRIVALDSEGDVVHEDTVLAVLAEHYTRTVDVADPVVVTTPNASGRIDDRVEAAGGRVERIHLGALHEGIAAAREHGGDVVFAAEPWKHIHTEWGSWIDGVTSAAVLARLVADAGSVAALTADVQERPYRKVSVDCPDDAKPAVMAALEDALPETFPEAAVSTEYGVRLAFDDGSWALVRPSGTEPYVRVYAESETVDDLVETVVGVVEDAVAATS</sequence>
<feature type="domain" description="Alpha-D-phosphohexomutase alpha/beta/alpha" evidence="10">
    <location>
        <begin position="143"/>
        <end position="243"/>
    </location>
</feature>
<comment type="caution">
    <text evidence="11">The sequence shown here is derived from an EMBL/GenBank/DDBJ whole genome shotgun (WGS) entry which is preliminary data.</text>
</comment>
<reference evidence="11" key="2">
    <citation type="submission" date="2020-09" db="EMBL/GenBank/DDBJ databases">
        <authorList>
            <person name="Sun Q."/>
            <person name="Ohkuma M."/>
        </authorList>
    </citation>
    <scope>NUCLEOTIDE SEQUENCE</scope>
    <source>
        <strain evidence="11">JCM 19596</strain>
    </source>
</reference>
<dbReference type="Gene3D" id="3.30.310.50">
    <property type="entry name" value="Alpha-D-phosphohexomutase, C-terminal domain"/>
    <property type="match status" value="1"/>
</dbReference>
<evidence type="ECO:0000256" key="1">
    <source>
        <dbReference type="ARBA" id="ARBA00001946"/>
    </source>
</evidence>
<dbReference type="RefSeq" id="WP_188977857.1">
    <property type="nucleotide sequence ID" value="NZ_BMPG01000002.1"/>
</dbReference>
<dbReference type="GO" id="GO:0008966">
    <property type="term" value="F:phosphoglucosamine mutase activity"/>
    <property type="evidence" value="ECO:0007669"/>
    <property type="project" value="InterPro"/>
</dbReference>
<dbReference type="Gene3D" id="3.40.120.10">
    <property type="entry name" value="Alpha-D-Glucose-1,6-Bisphosphate, subunit A, domain 3"/>
    <property type="match status" value="3"/>
</dbReference>
<dbReference type="OrthoDB" id="10363at2157"/>
<protein>
    <submittedName>
        <fullName evidence="11">Phosphomannomutase</fullName>
    </submittedName>
</protein>
<gene>
    <name evidence="11" type="ORF">GCM10009039_16730</name>
</gene>
<reference evidence="11" key="1">
    <citation type="journal article" date="2014" name="Int. J. Syst. Evol. Microbiol.">
        <title>Complete genome sequence of Corynebacterium casei LMG S-19264T (=DSM 44701T), isolated from a smear-ripened cheese.</title>
        <authorList>
            <consortium name="US DOE Joint Genome Institute (JGI-PGF)"/>
            <person name="Walter F."/>
            <person name="Albersmeier A."/>
            <person name="Kalinowski J."/>
            <person name="Ruckert C."/>
        </authorList>
    </citation>
    <scope>NUCLEOTIDE SEQUENCE</scope>
    <source>
        <strain evidence="11">JCM 19596</strain>
    </source>
</reference>
<evidence type="ECO:0000259" key="8">
    <source>
        <dbReference type="Pfam" id="PF00408"/>
    </source>
</evidence>
<feature type="domain" description="Alpha-D-phosphohexomutase C-terminal" evidence="8">
    <location>
        <begin position="367"/>
        <end position="433"/>
    </location>
</feature>
<dbReference type="CDD" id="cd03087">
    <property type="entry name" value="PGM_like1"/>
    <property type="match status" value="1"/>
</dbReference>
<keyword evidence="5 7" id="KW-0460">Magnesium</keyword>
<evidence type="ECO:0000313" key="11">
    <source>
        <dbReference type="EMBL" id="GGL59119.1"/>
    </source>
</evidence>
<evidence type="ECO:0000256" key="6">
    <source>
        <dbReference type="ARBA" id="ARBA00023235"/>
    </source>
</evidence>
<name>A0A830FLW3_9EURY</name>
<evidence type="ECO:0000256" key="5">
    <source>
        <dbReference type="ARBA" id="ARBA00022842"/>
    </source>
</evidence>
<dbReference type="PRINTS" id="PR00509">
    <property type="entry name" value="PGMPMM"/>
</dbReference>
<evidence type="ECO:0000259" key="10">
    <source>
        <dbReference type="Pfam" id="PF02879"/>
    </source>
</evidence>
<keyword evidence="6" id="KW-0413">Isomerase</keyword>